<gene>
    <name evidence="5" type="ORF">P171DRAFT_391072</name>
</gene>
<comment type="similarity">
    <text evidence="1">Belongs to the NmrA-type oxidoreductase family. Isoflavone reductase subfamily.</text>
</comment>
<dbReference type="InterPro" id="IPR008030">
    <property type="entry name" value="NmrA-like"/>
</dbReference>
<evidence type="ECO:0000256" key="1">
    <source>
        <dbReference type="ARBA" id="ARBA00005725"/>
    </source>
</evidence>
<evidence type="ECO:0000313" key="6">
    <source>
        <dbReference type="Proteomes" id="UP000799764"/>
    </source>
</evidence>
<keyword evidence="3" id="KW-0560">Oxidoreductase</keyword>
<dbReference type="OrthoDB" id="10000533at2759"/>
<evidence type="ECO:0000256" key="3">
    <source>
        <dbReference type="ARBA" id="ARBA00023002"/>
    </source>
</evidence>
<feature type="domain" description="NmrA-like" evidence="4">
    <location>
        <begin position="2"/>
        <end position="241"/>
    </location>
</feature>
<proteinExistence type="inferred from homology"/>
<dbReference type="SUPFAM" id="SSF51735">
    <property type="entry name" value="NAD(P)-binding Rossmann-fold domains"/>
    <property type="match status" value="1"/>
</dbReference>
<dbReference type="InterPro" id="IPR051609">
    <property type="entry name" value="NmrA/Isoflavone_reductase-like"/>
</dbReference>
<dbReference type="Gene3D" id="3.40.50.720">
    <property type="entry name" value="NAD(P)-binding Rossmann-like Domain"/>
    <property type="match status" value="1"/>
</dbReference>
<keyword evidence="6" id="KW-1185">Reference proteome</keyword>
<organism evidence="5 6">
    <name type="scientific">Karstenula rhodostoma CBS 690.94</name>
    <dbReference type="NCBI Taxonomy" id="1392251"/>
    <lineage>
        <taxon>Eukaryota</taxon>
        <taxon>Fungi</taxon>
        <taxon>Dikarya</taxon>
        <taxon>Ascomycota</taxon>
        <taxon>Pezizomycotina</taxon>
        <taxon>Dothideomycetes</taxon>
        <taxon>Pleosporomycetidae</taxon>
        <taxon>Pleosporales</taxon>
        <taxon>Massarineae</taxon>
        <taxon>Didymosphaeriaceae</taxon>
        <taxon>Karstenula</taxon>
    </lineage>
</organism>
<protein>
    <submittedName>
        <fullName evidence="5">NAD(P)-binding protein</fullName>
    </submittedName>
</protein>
<evidence type="ECO:0000256" key="2">
    <source>
        <dbReference type="ARBA" id="ARBA00022857"/>
    </source>
</evidence>
<evidence type="ECO:0000313" key="5">
    <source>
        <dbReference type="EMBL" id="KAF2443021.1"/>
    </source>
</evidence>
<dbReference type="Gene3D" id="3.90.25.10">
    <property type="entry name" value="UDP-galactose 4-epimerase, domain 1"/>
    <property type="match status" value="1"/>
</dbReference>
<dbReference type="PANTHER" id="PTHR47706:SF4">
    <property type="entry name" value="NMRA-LIKE DOMAIN-CONTAINING PROTEIN"/>
    <property type="match status" value="1"/>
</dbReference>
<dbReference type="EMBL" id="MU001503">
    <property type="protein sequence ID" value="KAF2443021.1"/>
    <property type="molecule type" value="Genomic_DNA"/>
</dbReference>
<dbReference type="PANTHER" id="PTHR47706">
    <property type="entry name" value="NMRA-LIKE FAMILY PROTEIN"/>
    <property type="match status" value="1"/>
</dbReference>
<dbReference type="AlphaFoldDB" id="A0A9P4PHJ0"/>
<sequence>MSHVVAIAGGSGALGRALVDALKNSAYKPLILARQVNQALESDFGVPVLQADYSSQDSLVQLLESHNIDTVISCITNYDEHHSTELNLIAAAERASVTNRYIPSIWSGFDYTSGQGKVSPFAGSRLTLLDALSTTKLEWTAIFPGIFLDFYTLSIPSYTKRSALAIDIDGNAAAIPGDGNYPVYFTHTTDLAKYTTALLGLDHWQKKYYAYGDKMTWNEAVAVAETAKGVKFSVAYDSVEKLKRGEITELPGHKAVYKQLFGSEDAKANFQKMMSGVAVFMAEGQMVYEGPLLNEIFPSIKPLKVRDAMTPNSVV</sequence>
<dbReference type="Pfam" id="PF05368">
    <property type="entry name" value="NmrA"/>
    <property type="match status" value="1"/>
</dbReference>
<keyword evidence="2" id="KW-0521">NADP</keyword>
<dbReference type="GO" id="GO:0016491">
    <property type="term" value="F:oxidoreductase activity"/>
    <property type="evidence" value="ECO:0007669"/>
    <property type="project" value="UniProtKB-KW"/>
</dbReference>
<accession>A0A9P4PHJ0</accession>
<reference evidence="5" key="1">
    <citation type="journal article" date="2020" name="Stud. Mycol.">
        <title>101 Dothideomycetes genomes: a test case for predicting lifestyles and emergence of pathogens.</title>
        <authorList>
            <person name="Haridas S."/>
            <person name="Albert R."/>
            <person name="Binder M."/>
            <person name="Bloem J."/>
            <person name="Labutti K."/>
            <person name="Salamov A."/>
            <person name="Andreopoulos B."/>
            <person name="Baker S."/>
            <person name="Barry K."/>
            <person name="Bills G."/>
            <person name="Bluhm B."/>
            <person name="Cannon C."/>
            <person name="Castanera R."/>
            <person name="Culley D."/>
            <person name="Daum C."/>
            <person name="Ezra D."/>
            <person name="Gonzalez J."/>
            <person name="Henrissat B."/>
            <person name="Kuo A."/>
            <person name="Liang C."/>
            <person name="Lipzen A."/>
            <person name="Lutzoni F."/>
            <person name="Magnuson J."/>
            <person name="Mondo S."/>
            <person name="Nolan M."/>
            <person name="Ohm R."/>
            <person name="Pangilinan J."/>
            <person name="Park H.-J."/>
            <person name="Ramirez L."/>
            <person name="Alfaro M."/>
            <person name="Sun H."/>
            <person name="Tritt A."/>
            <person name="Yoshinaga Y."/>
            <person name="Zwiers L.-H."/>
            <person name="Turgeon B."/>
            <person name="Goodwin S."/>
            <person name="Spatafora J."/>
            <person name="Crous P."/>
            <person name="Grigoriev I."/>
        </authorList>
    </citation>
    <scope>NUCLEOTIDE SEQUENCE</scope>
    <source>
        <strain evidence="5">CBS 690.94</strain>
    </source>
</reference>
<dbReference type="InterPro" id="IPR036291">
    <property type="entry name" value="NAD(P)-bd_dom_sf"/>
</dbReference>
<comment type="caution">
    <text evidence="5">The sequence shown here is derived from an EMBL/GenBank/DDBJ whole genome shotgun (WGS) entry which is preliminary data.</text>
</comment>
<name>A0A9P4PHJ0_9PLEO</name>
<evidence type="ECO:0000259" key="4">
    <source>
        <dbReference type="Pfam" id="PF05368"/>
    </source>
</evidence>
<dbReference type="Proteomes" id="UP000799764">
    <property type="component" value="Unassembled WGS sequence"/>
</dbReference>